<protein>
    <submittedName>
        <fullName evidence="2">Uncharacterized protein</fullName>
    </submittedName>
</protein>
<organism evidence="2">
    <name type="scientific">Tanacetum cinerariifolium</name>
    <name type="common">Dalmatian daisy</name>
    <name type="synonym">Chrysanthemum cinerariifolium</name>
    <dbReference type="NCBI Taxonomy" id="118510"/>
    <lineage>
        <taxon>Eukaryota</taxon>
        <taxon>Viridiplantae</taxon>
        <taxon>Streptophyta</taxon>
        <taxon>Embryophyta</taxon>
        <taxon>Tracheophyta</taxon>
        <taxon>Spermatophyta</taxon>
        <taxon>Magnoliopsida</taxon>
        <taxon>eudicotyledons</taxon>
        <taxon>Gunneridae</taxon>
        <taxon>Pentapetalae</taxon>
        <taxon>asterids</taxon>
        <taxon>campanulids</taxon>
        <taxon>Asterales</taxon>
        <taxon>Asteraceae</taxon>
        <taxon>Asteroideae</taxon>
        <taxon>Anthemideae</taxon>
        <taxon>Anthemidinae</taxon>
        <taxon>Tanacetum</taxon>
    </lineage>
</organism>
<sequence>IDKSHKRRRNGQDPFPPPPNLDLSKRRRHDTNASGSSQPQAPQSSAWKKSDTRDDTLSFSKQQSGPHAEQPVEDLPMPKTANRSNSEDIDSAY</sequence>
<accession>A0A699GJI5</accession>
<gene>
    <name evidence="2" type="ORF">Tci_001821</name>
</gene>
<dbReference type="EMBL" id="BKCJ010000106">
    <property type="protein sequence ID" value="GEU29843.1"/>
    <property type="molecule type" value="Genomic_DNA"/>
</dbReference>
<evidence type="ECO:0000313" key="2">
    <source>
        <dbReference type="EMBL" id="GEU29843.1"/>
    </source>
</evidence>
<feature type="compositionally biased region" description="Low complexity" evidence="1">
    <location>
        <begin position="33"/>
        <end position="46"/>
    </location>
</feature>
<comment type="caution">
    <text evidence="2">The sequence shown here is derived from an EMBL/GenBank/DDBJ whole genome shotgun (WGS) entry which is preliminary data.</text>
</comment>
<reference evidence="2" key="1">
    <citation type="journal article" date="2019" name="Sci. Rep.">
        <title>Draft genome of Tanacetum cinerariifolium, the natural source of mosquito coil.</title>
        <authorList>
            <person name="Yamashiro T."/>
            <person name="Shiraishi A."/>
            <person name="Satake H."/>
            <person name="Nakayama K."/>
        </authorList>
    </citation>
    <scope>NUCLEOTIDE SEQUENCE</scope>
</reference>
<evidence type="ECO:0000256" key="1">
    <source>
        <dbReference type="SAM" id="MobiDB-lite"/>
    </source>
</evidence>
<feature type="non-terminal residue" evidence="2">
    <location>
        <position position="1"/>
    </location>
</feature>
<feature type="region of interest" description="Disordered" evidence="1">
    <location>
        <begin position="1"/>
        <end position="93"/>
    </location>
</feature>
<name>A0A699GJI5_TANCI</name>
<proteinExistence type="predicted"/>
<dbReference type="AlphaFoldDB" id="A0A699GJI5"/>